<evidence type="ECO:0000256" key="2">
    <source>
        <dbReference type="ARBA" id="ARBA00022801"/>
    </source>
</evidence>
<dbReference type="Proteomes" id="UP001156666">
    <property type="component" value="Unassembled WGS sequence"/>
</dbReference>
<evidence type="ECO:0000256" key="4">
    <source>
        <dbReference type="ARBA" id="ARBA00052904"/>
    </source>
</evidence>
<sequence length="258" mass="30255">MKVAFVQYDIQWENAQENFNKIEQILASSSDPFELLILPEMFNTGFSMDTHKNAELMSGKTLDWMKSIAREYNAVVTGSLIIQEGEVFYNRLLWVEPNGNIDHYDKKHLFTLAKENNFFEPGKERKIFKLQSETETWKICPLICYDLRFPVWSRNTEDYDLLIYVANFPEKRKYAWSQLLISRAIENQSYTIGVNRIGLDGININYSGDSVALNYEGKKLVDCHSEEGIFYVNLSKEKQVAYRRAYNFLRDRDLFSIV</sequence>
<dbReference type="InterPro" id="IPR003010">
    <property type="entry name" value="C-N_Hydrolase"/>
</dbReference>
<dbReference type="CDD" id="cd07575">
    <property type="entry name" value="Xc-1258_like"/>
    <property type="match status" value="1"/>
</dbReference>
<keyword evidence="2" id="KW-0378">Hydrolase</keyword>
<evidence type="ECO:0000256" key="1">
    <source>
        <dbReference type="ARBA" id="ARBA00010613"/>
    </source>
</evidence>
<name>A0AA37WD95_9BACT</name>
<dbReference type="InterPro" id="IPR036526">
    <property type="entry name" value="C-N_Hydrolase_sf"/>
</dbReference>
<dbReference type="FunFam" id="3.60.110.10:FF:000004">
    <property type="entry name" value="Carbon-nitrogen hydrolase"/>
    <property type="match status" value="1"/>
</dbReference>
<dbReference type="EC" id="3.5.1.3" evidence="3"/>
<dbReference type="PANTHER" id="PTHR47799:SF1">
    <property type="entry name" value="OMEGA-AMIDASE YAFV"/>
    <property type="match status" value="1"/>
</dbReference>
<reference evidence="7" key="2">
    <citation type="submission" date="2023-01" db="EMBL/GenBank/DDBJ databases">
        <title>Draft genome sequence of Portibacter lacus strain NBRC 108769.</title>
        <authorList>
            <person name="Sun Q."/>
            <person name="Mori K."/>
        </authorList>
    </citation>
    <scope>NUCLEOTIDE SEQUENCE</scope>
    <source>
        <strain evidence="7">NBRC 108769</strain>
    </source>
</reference>
<evidence type="ECO:0000313" key="7">
    <source>
        <dbReference type="EMBL" id="GLR16603.1"/>
    </source>
</evidence>
<organism evidence="7 8">
    <name type="scientific">Portibacter lacus</name>
    <dbReference type="NCBI Taxonomy" id="1099794"/>
    <lineage>
        <taxon>Bacteria</taxon>
        <taxon>Pseudomonadati</taxon>
        <taxon>Bacteroidota</taxon>
        <taxon>Saprospiria</taxon>
        <taxon>Saprospirales</taxon>
        <taxon>Haliscomenobacteraceae</taxon>
        <taxon>Portibacter</taxon>
    </lineage>
</organism>
<comment type="catalytic activity">
    <reaction evidence="4">
        <text>a monoamide of a dicarboxylate + H2O = a dicarboxylate + NH4(+)</text>
        <dbReference type="Rhea" id="RHEA:11716"/>
        <dbReference type="ChEBI" id="CHEBI:15377"/>
        <dbReference type="ChEBI" id="CHEBI:28938"/>
        <dbReference type="ChEBI" id="CHEBI:28965"/>
        <dbReference type="ChEBI" id="CHEBI:77450"/>
        <dbReference type="EC" id="3.5.1.3"/>
    </reaction>
</comment>
<dbReference type="Gene3D" id="3.60.110.10">
    <property type="entry name" value="Carbon-nitrogen hydrolase"/>
    <property type="match status" value="1"/>
</dbReference>
<gene>
    <name evidence="7" type="ORF">GCM10007940_12180</name>
</gene>
<proteinExistence type="inferred from homology"/>
<comment type="similarity">
    <text evidence="1">Belongs to the carbon-nitrogen hydrolase superfamily. NIT1/NIT2 family.</text>
</comment>
<evidence type="ECO:0000256" key="3">
    <source>
        <dbReference type="ARBA" id="ARBA00039118"/>
    </source>
</evidence>
<accession>A0AA37WD95</accession>
<evidence type="ECO:0000313" key="8">
    <source>
        <dbReference type="Proteomes" id="UP001156666"/>
    </source>
</evidence>
<dbReference type="RefSeq" id="WP_235295351.1">
    <property type="nucleotide sequence ID" value="NZ_BSOH01000006.1"/>
</dbReference>
<dbReference type="SUPFAM" id="SSF56317">
    <property type="entry name" value="Carbon-nitrogen hydrolase"/>
    <property type="match status" value="1"/>
</dbReference>
<dbReference type="GO" id="GO:0050152">
    <property type="term" value="F:omega-amidase activity"/>
    <property type="evidence" value="ECO:0007669"/>
    <property type="project" value="UniProtKB-EC"/>
</dbReference>
<dbReference type="PROSITE" id="PS50263">
    <property type="entry name" value="CN_HYDROLASE"/>
    <property type="match status" value="1"/>
</dbReference>
<dbReference type="PANTHER" id="PTHR47799">
    <property type="entry name" value="OMEGA-AMIDASE YAFV"/>
    <property type="match status" value="1"/>
</dbReference>
<dbReference type="Pfam" id="PF00795">
    <property type="entry name" value="CN_hydrolase"/>
    <property type="match status" value="1"/>
</dbReference>
<dbReference type="AlphaFoldDB" id="A0AA37WD95"/>
<evidence type="ECO:0000256" key="5">
    <source>
        <dbReference type="ARBA" id="ARBA00072139"/>
    </source>
</evidence>
<protein>
    <recommendedName>
        <fullName evidence="5">Omega-amidase YafV</fullName>
        <ecNumber evidence="3">3.5.1.3</ecNumber>
    </recommendedName>
</protein>
<keyword evidence="8" id="KW-1185">Reference proteome</keyword>
<evidence type="ECO:0000259" key="6">
    <source>
        <dbReference type="PROSITE" id="PS50263"/>
    </source>
</evidence>
<comment type="caution">
    <text evidence="7">The sequence shown here is derived from an EMBL/GenBank/DDBJ whole genome shotgun (WGS) entry which is preliminary data.</text>
</comment>
<feature type="domain" description="CN hydrolase" evidence="6">
    <location>
        <begin position="1"/>
        <end position="236"/>
    </location>
</feature>
<dbReference type="EMBL" id="BSOH01000006">
    <property type="protein sequence ID" value="GLR16603.1"/>
    <property type="molecule type" value="Genomic_DNA"/>
</dbReference>
<dbReference type="GO" id="GO:0106008">
    <property type="term" value="F:2-oxoglutaramate amidase activity"/>
    <property type="evidence" value="ECO:0007669"/>
    <property type="project" value="TreeGrafter"/>
</dbReference>
<dbReference type="InterPro" id="IPR052737">
    <property type="entry name" value="Omega-amidase_YafV"/>
</dbReference>
<reference evidence="7" key="1">
    <citation type="journal article" date="2014" name="Int. J. Syst. Evol. Microbiol.">
        <title>Complete genome sequence of Corynebacterium casei LMG S-19264T (=DSM 44701T), isolated from a smear-ripened cheese.</title>
        <authorList>
            <consortium name="US DOE Joint Genome Institute (JGI-PGF)"/>
            <person name="Walter F."/>
            <person name="Albersmeier A."/>
            <person name="Kalinowski J."/>
            <person name="Ruckert C."/>
        </authorList>
    </citation>
    <scope>NUCLEOTIDE SEQUENCE</scope>
    <source>
        <strain evidence="7">NBRC 108769</strain>
    </source>
</reference>